<dbReference type="SUPFAM" id="SSF50630">
    <property type="entry name" value="Acid proteases"/>
    <property type="match status" value="1"/>
</dbReference>
<dbReference type="Proteomes" id="UP000625711">
    <property type="component" value="Unassembled WGS sequence"/>
</dbReference>
<evidence type="ECO:0000256" key="2">
    <source>
        <dbReference type="ARBA" id="ARBA00022695"/>
    </source>
</evidence>
<dbReference type="PANTHER" id="PTHR37984:SF5">
    <property type="entry name" value="PROTEIN NYNRIN-LIKE"/>
    <property type="match status" value="1"/>
</dbReference>
<keyword evidence="4" id="KW-0378">Hydrolase</keyword>
<keyword evidence="3" id="KW-0540">Nuclease</keyword>
<dbReference type="GO" id="GO:0016779">
    <property type="term" value="F:nucleotidyltransferase activity"/>
    <property type="evidence" value="ECO:0007669"/>
    <property type="project" value="UniProtKB-KW"/>
</dbReference>
<evidence type="ECO:0000313" key="6">
    <source>
        <dbReference type="Proteomes" id="UP000625711"/>
    </source>
</evidence>
<keyword evidence="4" id="KW-0255">Endonuclease</keyword>
<organism evidence="5 6">
    <name type="scientific">Rhynchophorus ferrugineus</name>
    <name type="common">Red palm weevil</name>
    <name type="synonym">Curculio ferrugineus</name>
    <dbReference type="NCBI Taxonomy" id="354439"/>
    <lineage>
        <taxon>Eukaryota</taxon>
        <taxon>Metazoa</taxon>
        <taxon>Ecdysozoa</taxon>
        <taxon>Arthropoda</taxon>
        <taxon>Hexapoda</taxon>
        <taxon>Insecta</taxon>
        <taxon>Pterygota</taxon>
        <taxon>Neoptera</taxon>
        <taxon>Endopterygota</taxon>
        <taxon>Coleoptera</taxon>
        <taxon>Polyphaga</taxon>
        <taxon>Cucujiformia</taxon>
        <taxon>Curculionidae</taxon>
        <taxon>Dryophthorinae</taxon>
        <taxon>Rhynchophorus</taxon>
    </lineage>
</organism>
<dbReference type="PANTHER" id="PTHR37984">
    <property type="entry name" value="PROTEIN CBG26694"/>
    <property type="match status" value="1"/>
</dbReference>
<dbReference type="Gene3D" id="2.40.70.10">
    <property type="entry name" value="Acid Proteases"/>
    <property type="match status" value="1"/>
</dbReference>
<name>A0A834IX60_RHYFE</name>
<reference evidence="5" key="1">
    <citation type="submission" date="2020-08" db="EMBL/GenBank/DDBJ databases">
        <title>Genome sequencing and assembly of the red palm weevil Rhynchophorus ferrugineus.</title>
        <authorList>
            <person name="Dias G.B."/>
            <person name="Bergman C.M."/>
            <person name="Manee M."/>
        </authorList>
    </citation>
    <scope>NUCLEOTIDE SEQUENCE</scope>
    <source>
        <strain evidence="5">AA-2017</strain>
        <tissue evidence="5">Whole larva</tissue>
    </source>
</reference>
<dbReference type="GO" id="GO:0071897">
    <property type="term" value="P:DNA biosynthetic process"/>
    <property type="evidence" value="ECO:0007669"/>
    <property type="project" value="UniProtKB-ARBA"/>
</dbReference>
<comment type="caution">
    <text evidence="5">The sequence shown here is derived from an EMBL/GenBank/DDBJ whole genome shotgun (WGS) entry which is preliminary data.</text>
</comment>
<dbReference type="InterPro" id="IPR043502">
    <property type="entry name" value="DNA/RNA_pol_sf"/>
</dbReference>
<evidence type="ECO:0000256" key="3">
    <source>
        <dbReference type="ARBA" id="ARBA00022722"/>
    </source>
</evidence>
<accession>A0A834IX60</accession>
<dbReference type="OrthoDB" id="6423099at2759"/>
<keyword evidence="6" id="KW-1185">Reference proteome</keyword>
<dbReference type="AlphaFoldDB" id="A0A834IX60"/>
<gene>
    <name evidence="5" type="ORF">GWI33_000118</name>
</gene>
<keyword evidence="2" id="KW-0548">Nucleotidyltransferase</keyword>
<keyword evidence="1" id="KW-0808">Transferase</keyword>
<protein>
    <submittedName>
        <fullName evidence="5">Uncharacterized protein</fullName>
    </submittedName>
</protein>
<dbReference type="InterPro" id="IPR021109">
    <property type="entry name" value="Peptidase_aspartic_dom_sf"/>
</dbReference>
<dbReference type="GO" id="GO:0004519">
    <property type="term" value="F:endonuclease activity"/>
    <property type="evidence" value="ECO:0007669"/>
    <property type="project" value="UniProtKB-KW"/>
</dbReference>
<dbReference type="EMBL" id="JAACXV010000001">
    <property type="protein sequence ID" value="KAF7288064.1"/>
    <property type="molecule type" value="Genomic_DNA"/>
</dbReference>
<evidence type="ECO:0000256" key="4">
    <source>
        <dbReference type="ARBA" id="ARBA00022759"/>
    </source>
</evidence>
<evidence type="ECO:0000313" key="5">
    <source>
        <dbReference type="EMBL" id="KAF7288064.1"/>
    </source>
</evidence>
<proteinExistence type="predicted"/>
<evidence type="ECO:0000256" key="1">
    <source>
        <dbReference type="ARBA" id="ARBA00022679"/>
    </source>
</evidence>
<dbReference type="InterPro" id="IPR050951">
    <property type="entry name" value="Retrovirus_Pol_polyprotein"/>
</dbReference>
<dbReference type="SUPFAM" id="SSF56672">
    <property type="entry name" value="DNA/RNA polymerases"/>
    <property type="match status" value="1"/>
</dbReference>
<dbReference type="Gene3D" id="3.10.10.10">
    <property type="entry name" value="HIV Type 1 Reverse Transcriptase, subunit A, domain 1"/>
    <property type="match status" value="1"/>
</dbReference>
<sequence>MVDSTMTSETSHISLTSDATKFDYTITSLNHDVFSEINKTVCDHKTNKIRKLMGGIPDQLDICWYHKSYQQKARKCVPSCTYSRKLKGTSVNAAYRIPNTPRRLNIIDRKQNITFLVNTEAELTIVPRNKYIGAYNSNFNLFSAKGSKIATYGTIKLSLKFGLERTFDWVFVIADVMDPILGADFLSHFEIQVDIRYQNLIDPSNQTFTRCNRTATKIIVKFPNVIRPLKDCINTDIMHRIKTRAPTTHARTRRLAPYKLNYLRQEKKNLRDEILRQLSYSWSSPVHMVEKKDGSWRIS</sequence>